<dbReference type="GO" id="GO:0005886">
    <property type="term" value="C:plasma membrane"/>
    <property type="evidence" value="ECO:0007669"/>
    <property type="project" value="TreeGrafter"/>
</dbReference>
<name>A0A8T3BDV9_DENNO</name>
<dbReference type="PANTHER" id="PTHR12276">
    <property type="entry name" value="EPSIN/ENT-RELATED"/>
    <property type="match status" value="1"/>
</dbReference>
<gene>
    <name evidence="2" type="ORF">KFK09_010832</name>
</gene>
<sequence length="268" mass="27750">MINGMGTNRGPSNLHTTNSVYVHASFLVPGFAAISSPAAQPFGSTNVQMDDKGFLPQQLGPSIPQGGPLPMQSVQLNMPAASWNLNPQPGLSSPLTQRANTAISGPSSSKQSNDTFETKSSVWADTLNRGLVNLNISGSKINPLADIGVDFDSINRLERRKEKEKGSANPLASTVTMGKAMGSGSGIGRAGAINPTTRPSMGMGIGGYGGAMNQPMGMNMGMGMGQGTSMRPQPEMQSPSPGFPGSGYNSMMGMGGYGSHQTYGGGYR</sequence>
<keyword evidence="3" id="KW-1185">Reference proteome</keyword>
<feature type="region of interest" description="Disordered" evidence="1">
    <location>
        <begin position="87"/>
        <end position="117"/>
    </location>
</feature>
<dbReference type="GO" id="GO:0006897">
    <property type="term" value="P:endocytosis"/>
    <property type="evidence" value="ECO:0007669"/>
    <property type="project" value="TreeGrafter"/>
</dbReference>
<dbReference type="OrthoDB" id="750501at2759"/>
<evidence type="ECO:0000313" key="3">
    <source>
        <dbReference type="Proteomes" id="UP000829196"/>
    </source>
</evidence>
<reference evidence="2" key="1">
    <citation type="journal article" date="2022" name="Front. Genet.">
        <title>Chromosome-Scale Assembly of the Dendrobium nobile Genome Provides Insights Into the Molecular Mechanism of the Biosynthesis of the Medicinal Active Ingredient of Dendrobium.</title>
        <authorList>
            <person name="Xu Q."/>
            <person name="Niu S.-C."/>
            <person name="Li K.-L."/>
            <person name="Zheng P.-J."/>
            <person name="Zhang X.-J."/>
            <person name="Jia Y."/>
            <person name="Liu Y."/>
            <person name="Niu Y.-X."/>
            <person name="Yu L.-H."/>
            <person name="Chen D.-F."/>
            <person name="Zhang G.-Q."/>
        </authorList>
    </citation>
    <scope>NUCLEOTIDE SEQUENCE</scope>
    <source>
        <tissue evidence="2">Leaf</tissue>
    </source>
</reference>
<dbReference type="EMBL" id="JAGYWB010000009">
    <property type="protein sequence ID" value="KAI0510231.1"/>
    <property type="molecule type" value="Genomic_DNA"/>
</dbReference>
<protein>
    <submittedName>
        <fullName evidence="2">Uncharacterized protein</fullName>
    </submittedName>
</protein>
<dbReference type="GO" id="GO:0005543">
    <property type="term" value="F:phospholipid binding"/>
    <property type="evidence" value="ECO:0007669"/>
    <property type="project" value="TreeGrafter"/>
</dbReference>
<accession>A0A8T3BDV9</accession>
<dbReference type="AlphaFoldDB" id="A0A8T3BDV9"/>
<dbReference type="Proteomes" id="UP000829196">
    <property type="component" value="Unassembled WGS sequence"/>
</dbReference>
<evidence type="ECO:0000256" key="1">
    <source>
        <dbReference type="SAM" id="MobiDB-lite"/>
    </source>
</evidence>
<dbReference type="PANTHER" id="PTHR12276:SF45">
    <property type="entry name" value="CLATHRIN INTERACTOR 1"/>
    <property type="match status" value="1"/>
</dbReference>
<evidence type="ECO:0000313" key="2">
    <source>
        <dbReference type="EMBL" id="KAI0510231.1"/>
    </source>
</evidence>
<proteinExistence type="predicted"/>
<comment type="caution">
    <text evidence="2">The sequence shown here is derived from an EMBL/GenBank/DDBJ whole genome shotgun (WGS) entry which is preliminary data.</text>
</comment>
<organism evidence="2 3">
    <name type="scientific">Dendrobium nobile</name>
    <name type="common">Orchid</name>
    <dbReference type="NCBI Taxonomy" id="94219"/>
    <lineage>
        <taxon>Eukaryota</taxon>
        <taxon>Viridiplantae</taxon>
        <taxon>Streptophyta</taxon>
        <taxon>Embryophyta</taxon>
        <taxon>Tracheophyta</taxon>
        <taxon>Spermatophyta</taxon>
        <taxon>Magnoliopsida</taxon>
        <taxon>Liliopsida</taxon>
        <taxon>Asparagales</taxon>
        <taxon>Orchidaceae</taxon>
        <taxon>Epidendroideae</taxon>
        <taxon>Malaxideae</taxon>
        <taxon>Dendrobiinae</taxon>
        <taxon>Dendrobium</taxon>
    </lineage>
</organism>
<dbReference type="GO" id="GO:0030125">
    <property type="term" value="C:clathrin vesicle coat"/>
    <property type="evidence" value="ECO:0007669"/>
    <property type="project" value="TreeGrafter"/>
</dbReference>
<dbReference type="GO" id="GO:0030276">
    <property type="term" value="F:clathrin binding"/>
    <property type="evidence" value="ECO:0007669"/>
    <property type="project" value="TreeGrafter"/>
</dbReference>
<dbReference type="GO" id="GO:0005768">
    <property type="term" value="C:endosome"/>
    <property type="evidence" value="ECO:0007669"/>
    <property type="project" value="TreeGrafter"/>
</dbReference>